<reference evidence="1 2" key="1">
    <citation type="submission" date="2017-12" db="EMBL/GenBank/DDBJ databases">
        <title>Population genomics insights into the ecological differentiation and adaptive evolution in streptomycetes.</title>
        <authorList>
            <person name="Li Y."/>
            <person name="Huang Y."/>
        </authorList>
    </citation>
    <scope>NUCLEOTIDE SEQUENCE [LARGE SCALE GENOMIC DNA]</scope>
    <source>
        <strain evidence="1 2">NBRC 100770</strain>
    </source>
</reference>
<dbReference type="Pfam" id="PF11575">
    <property type="entry name" value="FhuF_C"/>
    <property type="match status" value="1"/>
</dbReference>
<gene>
    <name evidence="1" type="ORF">C0Q92_16835</name>
</gene>
<comment type="caution">
    <text evidence="1">The sequence shown here is derived from an EMBL/GenBank/DDBJ whole genome shotgun (WGS) entry which is preliminary data.</text>
</comment>
<proteinExistence type="predicted"/>
<dbReference type="RefSeq" id="WP_061404644.1">
    <property type="nucleotide sequence ID" value="NZ_CP014485.1"/>
</dbReference>
<dbReference type="InterPro" id="IPR024726">
    <property type="entry name" value="FhuF_C"/>
</dbReference>
<dbReference type="GO" id="GO:0051537">
    <property type="term" value="F:2 iron, 2 sulfur cluster binding"/>
    <property type="evidence" value="ECO:0007669"/>
    <property type="project" value="InterPro"/>
</dbReference>
<protein>
    <submittedName>
        <fullName evidence="1">Fe-S oxidoreductase</fullName>
    </submittedName>
</protein>
<name>A0A126Y4I7_9ACTN</name>
<dbReference type="AlphaFoldDB" id="A0A126Y4I7"/>
<dbReference type="Proteomes" id="UP000292693">
    <property type="component" value="Unassembled WGS sequence"/>
</dbReference>
<sequence>MTTSLAPLLTRLAAVDPYFAADPTPRADPSEGGFRPVAELYGDGIAGHVEEIGRRMGTGAGRVAASTAQLGLASRLWSVALGCAALGGVVPDLGPGRLWWRGPSAGPVELRLPAPRPLPGPLPEALHRAVAVDHLAPLDEAVRGRYALSPQILRGNAASALVGAVRVLLDRVPDAPCPPVPLVEHLLARAPLEGTGTFLHEEGLGVAFTRRSCCLYYRVPAATCGDCVLRTRPPGRSA</sequence>
<evidence type="ECO:0000313" key="2">
    <source>
        <dbReference type="Proteomes" id="UP000292693"/>
    </source>
</evidence>
<dbReference type="EMBL" id="PKLL01000019">
    <property type="protein sequence ID" value="RZE21920.1"/>
    <property type="molecule type" value="Genomic_DNA"/>
</dbReference>
<organism evidence="1 2">
    <name type="scientific">Streptomyces albidoflavus</name>
    <dbReference type="NCBI Taxonomy" id="1886"/>
    <lineage>
        <taxon>Bacteria</taxon>
        <taxon>Bacillati</taxon>
        <taxon>Actinomycetota</taxon>
        <taxon>Actinomycetes</taxon>
        <taxon>Kitasatosporales</taxon>
        <taxon>Streptomycetaceae</taxon>
        <taxon>Streptomyces</taxon>
        <taxon>Streptomyces albidoflavus group</taxon>
    </lineage>
</organism>
<accession>A0A126Y4I7</accession>
<evidence type="ECO:0000313" key="1">
    <source>
        <dbReference type="EMBL" id="RZE21920.1"/>
    </source>
</evidence>